<name>A0A0U5GIK0_ASPCI</name>
<dbReference type="STRING" id="454130.A0A0U5GIK0"/>
<dbReference type="SUPFAM" id="SSF56601">
    <property type="entry name" value="beta-lactamase/transpeptidase-like"/>
    <property type="match status" value="1"/>
</dbReference>
<evidence type="ECO:0000259" key="1">
    <source>
        <dbReference type="Pfam" id="PF00144"/>
    </source>
</evidence>
<dbReference type="Gene3D" id="3.40.710.10">
    <property type="entry name" value="DD-peptidase/beta-lactamase superfamily"/>
    <property type="match status" value="1"/>
</dbReference>
<proteinExistence type="predicted"/>
<evidence type="ECO:0000313" key="3">
    <source>
        <dbReference type="Proteomes" id="UP000054771"/>
    </source>
</evidence>
<organism evidence="2 3">
    <name type="scientific">Aspergillus calidoustus</name>
    <dbReference type="NCBI Taxonomy" id="454130"/>
    <lineage>
        <taxon>Eukaryota</taxon>
        <taxon>Fungi</taxon>
        <taxon>Dikarya</taxon>
        <taxon>Ascomycota</taxon>
        <taxon>Pezizomycotina</taxon>
        <taxon>Eurotiomycetes</taxon>
        <taxon>Eurotiomycetidae</taxon>
        <taxon>Eurotiales</taxon>
        <taxon>Aspergillaceae</taxon>
        <taxon>Aspergillus</taxon>
        <taxon>Aspergillus subgen. Nidulantes</taxon>
    </lineage>
</organism>
<dbReference type="OrthoDB" id="10250282at2759"/>
<sequence length="223" mass="24104">MSTPWPSIPSFHLRHKRQDVATSSSDHGDVSPSTAFRIALFSSDPGNLEDEPFCWQYHHTAPALNQLLAGSHTANKDSINRAGGLTEVFTVWSLLLTEDSDQILDDPVTKYLPELGDDTRGQGAVEYVAWDEVTVGQLASHMSGLEGTESGTEHNCSKDVTFETRSSQAGLPTLRTILKPCCGNGPKCSSSDFIRLLADETPVAAAGVTLATPTWHFSFLATL</sequence>
<feature type="domain" description="Beta-lactamase-related" evidence="1">
    <location>
        <begin position="77"/>
        <end position="148"/>
    </location>
</feature>
<protein>
    <recommendedName>
        <fullName evidence="1">Beta-lactamase-related domain-containing protein</fullName>
    </recommendedName>
</protein>
<keyword evidence="3" id="KW-1185">Reference proteome</keyword>
<dbReference type="InterPro" id="IPR012338">
    <property type="entry name" value="Beta-lactam/transpept-like"/>
</dbReference>
<dbReference type="InterPro" id="IPR001466">
    <property type="entry name" value="Beta-lactam-related"/>
</dbReference>
<dbReference type="EMBL" id="CDMC01000020">
    <property type="protein sequence ID" value="CEL10728.1"/>
    <property type="molecule type" value="Genomic_DNA"/>
</dbReference>
<gene>
    <name evidence="2" type="ORF">ASPCAL13842</name>
</gene>
<evidence type="ECO:0000313" key="2">
    <source>
        <dbReference type="EMBL" id="CEL10728.1"/>
    </source>
</evidence>
<dbReference type="Pfam" id="PF00144">
    <property type="entry name" value="Beta-lactamase"/>
    <property type="match status" value="1"/>
</dbReference>
<dbReference type="AlphaFoldDB" id="A0A0U5GIK0"/>
<reference evidence="3" key="1">
    <citation type="journal article" date="2016" name="Genome Announc.">
        <title>Draft genome sequences of fungus Aspergillus calidoustus.</title>
        <authorList>
            <person name="Horn F."/>
            <person name="Linde J."/>
            <person name="Mattern D.J."/>
            <person name="Walther G."/>
            <person name="Guthke R."/>
            <person name="Scherlach K."/>
            <person name="Martin K."/>
            <person name="Brakhage A.A."/>
            <person name="Petzke L."/>
            <person name="Valiante V."/>
        </authorList>
    </citation>
    <scope>NUCLEOTIDE SEQUENCE [LARGE SCALE GENOMIC DNA]</scope>
    <source>
        <strain evidence="3">SF006504</strain>
    </source>
</reference>
<dbReference type="Proteomes" id="UP000054771">
    <property type="component" value="Unassembled WGS sequence"/>
</dbReference>
<accession>A0A0U5GIK0</accession>